<reference evidence="2" key="1">
    <citation type="submission" date="2023-03" db="EMBL/GenBank/DDBJ databases">
        <title>Massive genome expansion in bonnet fungi (Mycena s.s.) driven by repeated elements and novel gene families across ecological guilds.</title>
        <authorList>
            <consortium name="Lawrence Berkeley National Laboratory"/>
            <person name="Harder C.B."/>
            <person name="Miyauchi S."/>
            <person name="Viragh M."/>
            <person name="Kuo A."/>
            <person name="Thoen E."/>
            <person name="Andreopoulos B."/>
            <person name="Lu D."/>
            <person name="Skrede I."/>
            <person name="Drula E."/>
            <person name="Henrissat B."/>
            <person name="Morin E."/>
            <person name="Kohler A."/>
            <person name="Barry K."/>
            <person name="LaButti K."/>
            <person name="Morin E."/>
            <person name="Salamov A."/>
            <person name="Lipzen A."/>
            <person name="Mereny Z."/>
            <person name="Hegedus B."/>
            <person name="Baldrian P."/>
            <person name="Stursova M."/>
            <person name="Weitz H."/>
            <person name="Taylor A."/>
            <person name="Grigoriev I.V."/>
            <person name="Nagy L.G."/>
            <person name="Martin F."/>
            <person name="Kauserud H."/>
        </authorList>
    </citation>
    <scope>NUCLEOTIDE SEQUENCE</scope>
    <source>
        <strain evidence="2">CBHHK067</strain>
    </source>
</reference>
<evidence type="ECO:0008006" key="4">
    <source>
        <dbReference type="Google" id="ProtNLM"/>
    </source>
</evidence>
<dbReference type="AlphaFoldDB" id="A0AAD7DDP9"/>
<proteinExistence type="predicted"/>
<name>A0AAD7DDP9_MYCRO</name>
<keyword evidence="1" id="KW-0732">Signal</keyword>
<evidence type="ECO:0000256" key="1">
    <source>
        <dbReference type="SAM" id="SignalP"/>
    </source>
</evidence>
<gene>
    <name evidence="2" type="ORF">B0H17DRAFT_1202745</name>
</gene>
<dbReference type="Proteomes" id="UP001221757">
    <property type="component" value="Unassembled WGS sequence"/>
</dbReference>
<dbReference type="EMBL" id="JARKIE010000076">
    <property type="protein sequence ID" value="KAJ7688883.1"/>
    <property type="molecule type" value="Genomic_DNA"/>
</dbReference>
<organism evidence="2 3">
    <name type="scientific">Mycena rosella</name>
    <name type="common">Pink bonnet</name>
    <name type="synonym">Agaricus rosellus</name>
    <dbReference type="NCBI Taxonomy" id="1033263"/>
    <lineage>
        <taxon>Eukaryota</taxon>
        <taxon>Fungi</taxon>
        <taxon>Dikarya</taxon>
        <taxon>Basidiomycota</taxon>
        <taxon>Agaricomycotina</taxon>
        <taxon>Agaricomycetes</taxon>
        <taxon>Agaricomycetidae</taxon>
        <taxon>Agaricales</taxon>
        <taxon>Marasmiineae</taxon>
        <taxon>Mycenaceae</taxon>
        <taxon>Mycena</taxon>
    </lineage>
</organism>
<feature type="signal peptide" evidence="1">
    <location>
        <begin position="1"/>
        <end position="21"/>
    </location>
</feature>
<comment type="caution">
    <text evidence="2">The sequence shown here is derived from an EMBL/GenBank/DDBJ whole genome shotgun (WGS) entry which is preliminary data.</text>
</comment>
<keyword evidence="3" id="KW-1185">Reference proteome</keyword>
<feature type="chain" id="PRO_5042149081" description="DUF4185 domain-containing protein" evidence="1">
    <location>
        <begin position="22"/>
        <end position="369"/>
    </location>
</feature>
<evidence type="ECO:0000313" key="2">
    <source>
        <dbReference type="EMBL" id="KAJ7688883.1"/>
    </source>
</evidence>
<protein>
    <recommendedName>
        <fullName evidence="4">DUF4185 domain-containing protein</fullName>
    </recommendedName>
</protein>
<sequence length="369" mass="39678">MTPRFFPYSALALIVCGTVLGAPSDDRGRIIPVVASTTTYGDLIDPGLNRDSCSSTLWANDVLWVCRDTQQAFANGSIGTHLVANTVSLSGLPSAPSNPIQLVLSSPQGYGPIFYAFEADECPQEGCGDGVCGPGICGDGTRWVNAYGFMAKQRLLGLSVVNATGYSLYHVTSQRPGVIPSAKMHINAFWSATQIGYGSAASVVRNGFAYLYGATPDRKLAVARAALTGLLSSLEDHKIYEYYVNGTWARTPPVNTDPTIVLPNTSAVQGTMYWSPKWQSYVWIGGDGFPNANFLISTAPKPEGPWSAPQQFYSGVVGNGTLAAYSAVAHPDLTDGTGNYIFITWTKTHFDVDGIFNVYEQPLVRVDWQ</sequence>
<evidence type="ECO:0000313" key="3">
    <source>
        <dbReference type="Proteomes" id="UP001221757"/>
    </source>
</evidence>
<accession>A0AAD7DDP9</accession>